<feature type="region of interest" description="Disordered" evidence="1">
    <location>
        <begin position="79"/>
        <end position="108"/>
    </location>
</feature>
<dbReference type="AlphaFoldDB" id="A0AAV2M5Y6"/>
<evidence type="ECO:0000313" key="2">
    <source>
        <dbReference type="EMBL" id="CAL1608704.1"/>
    </source>
</evidence>
<gene>
    <name evidence="2" type="ORF">KC01_LOCUS35581</name>
</gene>
<dbReference type="Proteomes" id="UP001497482">
    <property type="component" value="Chromosome 6"/>
</dbReference>
<proteinExistence type="predicted"/>
<protein>
    <submittedName>
        <fullName evidence="2">Uncharacterized protein</fullName>
    </submittedName>
</protein>
<evidence type="ECO:0000256" key="1">
    <source>
        <dbReference type="SAM" id="MobiDB-lite"/>
    </source>
</evidence>
<dbReference type="EMBL" id="OZ035828">
    <property type="protein sequence ID" value="CAL1608704.1"/>
    <property type="molecule type" value="Genomic_DNA"/>
</dbReference>
<name>A0AAV2M5Y6_KNICA</name>
<evidence type="ECO:0000313" key="3">
    <source>
        <dbReference type="Proteomes" id="UP001497482"/>
    </source>
</evidence>
<sequence length="129" mass="13726">MSSARVNVVCGRILIRLIVTMEPRIIPFPAVERARCALGASVLDEKCERYCARAGSGPAGPGLSGALVHLGPFRKIRSPNHPPRCMQHSPTTVPPGPAADGPGRGPRIRGRRVAATLPTELAIFYIPSI</sequence>
<organism evidence="2 3">
    <name type="scientific">Knipowitschia caucasica</name>
    <name type="common">Caucasian dwarf goby</name>
    <name type="synonym">Pomatoschistus caucasicus</name>
    <dbReference type="NCBI Taxonomy" id="637954"/>
    <lineage>
        <taxon>Eukaryota</taxon>
        <taxon>Metazoa</taxon>
        <taxon>Chordata</taxon>
        <taxon>Craniata</taxon>
        <taxon>Vertebrata</taxon>
        <taxon>Euteleostomi</taxon>
        <taxon>Actinopterygii</taxon>
        <taxon>Neopterygii</taxon>
        <taxon>Teleostei</taxon>
        <taxon>Neoteleostei</taxon>
        <taxon>Acanthomorphata</taxon>
        <taxon>Gobiaria</taxon>
        <taxon>Gobiiformes</taxon>
        <taxon>Gobioidei</taxon>
        <taxon>Gobiidae</taxon>
        <taxon>Gobiinae</taxon>
        <taxon>Knipowitschia</taxon>
    </lineage>
</organism>
<keyword evidence="3" id="KW-1185">Reference proteome</keyword>
<accession>A0AAV2M5Y6</accession>
<reference evidence="2 3" key="1">
    <citation type="submission" date="2024-04" db="EMBL/GenBank/DDBJ databases">
        <authorList>
            <person name="Waldvogel A.-M."/>
            <person name="Schoenle A."/>
        </authorList>
    </citation>
    <scope>NUCLEOTIDE SEQUENCE [LARGE SCALE GENOMIC DNA]</scope>
</reference>